<reference evidence="2" key="1">
    <citation type="submission" date="2017-01" db="EMBL/GenBank/DDBJ databases">
        <title>Genome sequence of Rouxiella sp. ERMR1:05.</title>
        <authorList>
            <person name="Kumar R."/>
            <person name="Singh D."/>
            <person name="Kumar S."/>
        </authorList>
    </citation>
    <scope>NUCLEOTIDE SEQUENCE [LARGE SCALE GENOMIC DNA]</scope>
    <source>
        <strain evidence="2">ERMR1:05</strain>
    </source>
</reference>
<sequence>MLTNFQLPAGARIAPAFTLKVKNKVLEENISSRIISLSVTDNSGFVADTLNLSFDDSDGQLQMPARGTVLHLHLGWSKLALYDCGYFTVDTVTYSGAPDIITVTARSADLSGSFDTKLSQSYDDYTLGAIVSIISARNKLTLPVIPEELNSIKISHIDQTNEADSYFLTRLAQSYGAQVTVKNGSIIFYKTSVGRTASGQALPWRTIERSDGDKYAFKLVDQLAYDGVKAQWHDVKTATTSNVDLKRTAAQKKEGAEMSYIAGKNQNPLQLSKIYPDEETAKRAADSVFNQIQNDSSSFTIQLALGRADLSAQTPINVQGFKEVIDNENWVINSAKHDINAKGFTTTLDLKLYIADITYQSSISQL</sequence>
<keyword evidence="2" id="KW-1185">Reference proteome</keyword>
<proteinExistence type="predicted"/>
<gene>
    <name evidence="1" type="ORF">BV494_20400</name>
</gene>
<dbReference type="KEGG" id="rox:BV494_20400"/>
<protein>
    <submittedName>
        <fullName evidence="1">Phage tail protein</fullName>
    </submittedName>
</protein>
<dbReference type="RefSeq" id="WP_104924475.1">
    <property type="nucleotide sequence ID" value="NZ_CP019062.1"/>
</dbReference>
<evidence type="ECO:0000313" key="2">
    <source>
        <dbReference type="Proteomes" id="UP000239197"/>
    </source>
</evidence>
<dbReference type="Proteomes" id="UP000239197">
    <property type="component" value="Chromosome"/>
</dbReference>
<name>A0A2L1UW35_9GAMM</name>
<dbReference type="EMBL" id="CP019062">
    <property type="protein sequence ID" value="AVF37117.1"/>
    <property type="molecule type" value="Genomic_DNA"/>
</dbReference>
<dbReference type="SUPFAM" id="SSF69279">
    <property type="entry name" value="Phage tail proteins"/>
    <property type="match status" value="1"/>
</dbReference>
<evidence type="ECO:0000313" key="1">
    <source>
        <dbReference type="EMBL" id="AVF37117.1"/>
    </source>
</evidence>
<dbReference type="AlphaFoldDB" id="A0A2L1UW35"/>
<accession>A0A2L1UW35</accession>
<organism evidence="1 2">
    <name type="scientific">Rahnella sikkimica</name>
    <dbReference type="NCBI Taxonomy" id="1805933"/>
    <lineage>
        <taxon>Bacteria</taxon>
        <taxon>Pseudomonadati</taxon>
        <taxon>Pseudomonadota</taxon>
        <taxon>Gammaproteobacteria</taxon>
        <taxon>Enterobacterales</taxon>
        <taxon>Yersiniaceae</taxon>
        <taxon>Rahnella</taxon>
    </lineage>
</organism>
<dbReference type="OrthoDB" id="4070623at2"/>
<dbReference type="Pfam" id="PF05954">
    <property type="entry name" value="Phage_GPD"/>
    <property type="match status" value="1"/>
</dbReference>